<accession>A0A5C5USS7</accession>
<evidence type="ECO:0000256" key="1">
    <source>
        <dbReference type="SAM" id="MobiDB-lite"/>
    </source>
</evidence>
<keyword evidence="3" id="KW-1185">Reference proteome</keyword>
<proteinExistence type="predicted"/>
<evidence type="ECO:0000313" key="2">
    <source>
        <dbReference type="EMBL" id="TWT28859.1"/>
    </source>
</evidence>
<organism evidence="2 3">
    <name type="scientific">Corynebacterium canis</name>
    <dbReference type="NCBI Taxonomy" id="679663"/>
    <lineage>
        <taxon>Bacteria</taxon>
        <taxon>Bacillati</taxon>
        <taxon>Actinomycetota</taxon>
        <taxon>Actinomycetes</taxon>
        <taxon>Mycobacteriales</taxon>
        <taxon>Corynebacteriaceae</taxon>
        <taxon>Corynebacterium</taxon>
    </lineage>
</organism>
<dbReference type="EMBL" id="VOHM01000002">
    <property type="protein sequence ID" value="TWT28859.1"/>
    <property type="molecule type" value="Genomic_DNA"/>
</dbReference>
<dbReference type="RefSeq" id="WP_146323314.1">
    <property type="nucleotide sequence ID" value="NZ_BAABLR010000075.1"/>
</dbReference>
<comment type="caution">
    <text evidence="2">The sequence shown here is derived from an EMBL/GenBank/DDBJ whole genome shotgun (WGS) entry which is preliminary data.</text>
</comment>
<evidence type="ECO:0008006" key="4">
    <source>
        <dbReference type="Google" id="ProtNLM"/>
    </source>
</evidence>
<gene>
    <name evidence="2" type="ORF">FRX94_01340</name>
</gene>
<feature type="compositionally biased region" description="Basic residues" evidence="1">
    <location>
        <begin position="1"/>
        <end position="14"/>
    </location>
</feature>
<sequence length="93" mass="10653">MPRRNHRKEHKKPPRALPRDGAGFFGTQVQQGPSWTFGAPYLVRRMGAAAAVKFYVCPGCNQDIPPGVSHVVAWPQDHAEERRHWHAACWERR</sequence>
<protein>
    <recommendedName>
        <fullName evidence="4">ATP/GTP-binding protein</fullName>
    </recommendedName>
</protein>
<evidence type="ECO:0000313" key="3">
    <source>
        <dbReference type="Proteomes" id="UP000320791"/>
    </source>
</evidence>
<name>A0A5C5USS7_9CORY</name>
<dbReference type="Proteomes" id="UP000320791">
    <property type="component" value="Unassembled WGS sequence"/>
</dbReference>
<dbReference type="OrthoDB" id="3381577at2"/>
<feature type="region of interest" description="Disordered" evidence="1">
    <location>
        <begin position="1"/>
        <end position="28"/>
    </location>
</feature>
<reference evidence="2 3" key="1">
    <citation type="submission" date="2019-08" db="EMBL/GenBank/DDBJ databases">
        <authorList>
            <person name="Lei W."/>
        </authorList>
    </citation>
    <scope>NUCLEOTIDE SEQUENCE [LARGE SCALE GENOMIC DNA]</scope>
    <source>
        <strain evidence="2 3">CCUG 58627</strain>
    </source>
</reference>
<dbReference type="AlphaFoldDB" id="A0A5C5USS7"/>